<feature type="transmembrane region" description="Helical" evidence="1">
    <location>
        <begin position="53"/>
        <end position="77"/>
    </location>
</feature>
<protein>
    <submittedName>
        <fullName evidence="2">Membrane protein of uncharacterized function</fullName>
    </submittedName>
</protein>
<gene>
    <name evidence="2" type="ORF">NCTC11546_01028</name>
</gene>
<keyword evidence="1" id="KW-1133">Transmembrane helix</keyword>
<feature type="transmembrane region" description="Helical" evidence="1">
    <location>
        <begin position="28"/>
        <end position="46"/>
    </location>
</feature>
<organism evidence="2 3">
    <name type="scientific">Capnocytophaga ochracea</name>
    <dbReference type="NCBI Taxonomy" id="1018"/>
    <lineage>
        <taxon>Bacteria</taxon>
        <taxon>Pseudomonadati</taxon>
        <taxon>Bacteroidota</taxon>
        <taxon>Flavobacteriia</taxon>
        <taxon>Flavobacteriales</taxon>
        <taxon>Flavobacteriaceae</taxon>
        <taxon>Capnocytophaga</taxon>
    </lineage>
</organism>
<dbReference type="GeneID" id="29675490"/>
<evidence type="ECO:0000313" key="2">
    <source>
        <dbReference type="EMBL" id="SQA77808.1"/>
    </source>
</evidence>
<evidence type="ECO:0000313" key="3">
    <source>
        <dbReference type="Proteomes" id="UP000249891"/>
    </source>
</evidence>
<reference evidence="2 3" key="1">
    <citation type="submission" date="2018-06" db="EMBL/GenBank/DDBJ databases">
        <authorList>
            <consortium name="Pathogen Informatics"/>
            <person name="Doyle S."/>
        </authorList>
    </citation>
    <scope>NUCLEOTIDE SEQUENCE [LARGE SCALE GENOMIC DNA]</scope>
    <source>
        <strain evidence="2 3">NCTC11546</strain>
    </source>
</reference>
<dbReference type="RefSeq" id="WP_009420813.1">
    <property type="nucleotide sequence ID" value="NZ_CAJPNJ010000111.1"/>
</dbReference>
<dbReference type="InterPro" id="IPR007165">
    <property type="entry name" value="Phage_holin_4_2"/>
</dbReference>
<feature type="transmembrane region" description="Helical" evidence="1">
    <location>
        <begin position="89"/>
        <end position="110"/>
    </location>
</feature>
<dbReference type="EMBL" id="UARG01000017">
    <property type="protein sequence ID" value="SQA77808.1"/>
    <property type="molecule type" value="Genomic_DNA"/>
</dbReference>
<accession>A0A2X2R9Q9</accession>
<keyword evidence="1" id="KW-0812">Transmembrane</keyword>
<dbReference type="Proteomes" id="UP000249891">
    <property type="component" value="Unassembled WGS sequence"/>
</dbReference>
<dbReference type="PANTHER" id="PTHR37309:SF1">
    <property type="entry name" value="SLR0284 PROTEIN"/>
    <property type="match status" value="1"/>
</dbReference>
<keyword evidence="1" id="KW-0472">Membrane</keyword>
<proteinExistence type="predicted"/>
<dbReference type="Pfam" id="PF04020">
    <property type="entry name" value="Phage_holin_4_2"/>
    <property type="match status" value="1"/>
</dbReference>
<name>A0A2X2R9Q9_CAPOC</name>
<dbReference type="PANTHER" id="PTHR37309">
    <property type="entry name" value="SLR0284 PROTEIN"/>
    <property type="match status" value="1"/>
</dbReference>
<sequence length="115" mass="12576">MRYFISLFISATLVFVLGYLNVGAHIENFFTALVVAFVLSLLNGIVRPILEFIAFPITFMTFGLFLFIINTVIVLLASKLVGGFVVHGFWGGLMFSTCLSLAQALALAPLGKVRN</sequence>
<dbReference type="AlphaFoldDB" id="A0A2X2R9Q9"/>
<evidence type="ECO:0000256" key="1">
    <source>
        <dbReference type="SAM" id="Phobius"/>
    </source>
</evidence>
<dbReference type="OMA" id="NALMFWA"/>